<accession>A0ABP8BXX0</accession>
<feature type="transmembrane region" description="Helical" evidence="6">
    <location>
        <begin position="122"/>
        <end position="141"/>
    </location>
</feature>
<dbReference type="InterPro" id="IPR016795">
    <property type="entry name" value="UCP021697"/>
</dbReference>
<comment type="caution">
    <text evidence="8">The sequence shown here is derived from an EMBL/GenBank/DDBJ whole genome shotgun (WGS) entry which is preliminary data.</text>
</comment>
<evidence type="ECO:0000256" key="6">
    <source>
        <dbReference type="SAM" id="Phobius"/>
    </source>
</evidence>
<evidence type="ECO:0000256" key="5">
    <source>
        <dbReference type="ARBA" id="ARBA00023136"/>
    </source>
</evidence>
<reference evidence="9" key="1">
    <citation type="journal article" date="2019" name="Int. J. Syst. Evol. Microbiol.">
        <title>The Global Catalogue of Microorganisms (GCM) 10K type strain sequencing project: providing services to taxonomists for standard genome sequencing and annotation.</title>
        <authorList>
            <consortium name="The Broad Institute Genomics Platform"/>
            <consortium name="The Broad Institute Genome Sequencing Center for Infectious Disease"/>
            <person name="Wu L."/>
            <person name="Ma J."/>
        </authorList>
    </citation>
    <scope>NUCLEOTIDE SEQUENCE [LARGE SCALE GENOMIC DNA]</scope>
    <source>
        <strain evidence="9">JCM 17440</strain>
    </source>
</reference>
<evidence type="ECO:0000256" key="3">
    <source>
        <dbReference type="ARBA" id="ARBA00022692"/>
    </source>
</evidence>
<sequence length="160" mass="17211">MVAMSSAKGGPRWTQTWLGGASSAGVDLGRPGERMGFPESGSGAVAPYGRRLVALFIDWGLSLLVVSLLARPFGWDPAERSTWTLVAFAVQAWLLTAFVGVTIGKRLCGIRVVRLDGRPVGLGWALARTLLLVLVLPALIWDRDYRGLHDRASNTAVVNL</sequence>
<evidence type="ECO:0000259" key="7">
    <source>
        <dbReference type="Pfam" id="PF06271"/>
    </source>
</evidence>
<organism evidence="8 9">
    <name type="scientific">Actinomadura meridiana</name>
    <dbReference type="NCBI Taxonomy" id="559626"/>
    <lineage>
        <taxon>Bacteria</taxon>
        <taxon>Bacillati</taxon>
        <taxon>Actinomycetota</taxon>
        <taxon>Actinomycetes</taxon>
        <taxon>Streptosporangiales</taxon>
        <taxon>Thermomonosporaceae</taxon>
        <taxon>Actinomadura</taxon>
    </lineage>
</organism>
<keyword evidence="2" id="KW-1003">Cell membrane</keyword>
<dbReference type="Pfam" id="PF06271">
    <property type="entry name" value="RDD"/>
    <property type="match status" value="1"/>
</dbReference>
<evidence type="ECO:0000256" key="1">
    <source>
        <dbReference type="ARBA" id="ARBA00004651"/>
    </source>
</evidence>
<feature type="transmembrane region" description="Helical" evidence="6">
    <location>
        <begin position="82"/>
        <end position="101"/>
    </location>
</feature>
<keyword evidence="4 6" id="KW-1133">Transmembrane helix</keyword>
<evidence type="ECO:0000256" key="4">
    <source>
        <dbReference type="ARBA" id="ARBA00022989"/>
    </source>
</evidence>
<keyword evidence="9" id="KW-1185">Reference proteome</keyword>
<dbReference type="Proteomes" id="UP001501710">
    <property type="component" value="Unassembled WGS sequence"/>
</dbReference>
<protein>
    <submittedName>
        <fullName evidence="8">RDD family protein</fullName>
    </submittedName>
</protein>
<dbReference type="PANTHER" id="PTHR36115:SF6">
    <property type="entry name" value="PROLINE-RICH ANTIGEN HOMOLOG"/>
    <property type="match status" value="1"/>
</dbReference>
<keyword evidence="5 6" id="KW-0472">Membrane</keyword>
<feature type="transmembrane region" description="Helical" evidence="6">
    <location>
        <begin position="52"/>
        <end position="70"/>
    </location>
</feature>
<comment type="subcellular location">
    <subcellularLocation>
        <location evidence="1">Cell membrane</location>
        <topology evidence="1">Multi-pass membrane protein</topology>
    </subcellularLocation>
</comment>
<name>A0ABP8BXX0_9ACTN</name>
<dbReference type="PANTHER" id="PTHR36115">
    <property type="entry name" value="PROLINE-RICH ANTIGEN HOMOLOG-RELATED"/>
    <property type="match status" value="1"/>
</dbReference>
<dbReference type="InterPro" id="IPR010432">
    <property type="entry name" value="RDD"/>
</dbReference>
<feature type="domain" description="RDD" evidence="7">
    <location>
        <begin position="45"/>
        <end position="153"/>
    </location>
</feature>
<dbReference type="EMBL" id="BAABAS010000005">
    <property type="protein sequence ID" value="GAA4230029.1"/>
    <property type="molecule type" value="Genomic_DNA"/>
</dbReference>
<keyword evidence="3 6" id="KW-0812">Transmembrane</keyword>
<evidence type="ECO:0000313" key="9">
    <source>
        <dbReference type="Proteomes" id="UP001501710"/>
    </source>
</evidence>
<proteinExistence type="predicted"/>
<dbReference type="PIRSF" id="PIRSF021697">
    <property type="entry name" value="UCP021697"/>
    <property type="match status" value="1"/>
</dbReference>
<evidence type="ECO:0000313" key="8">
    <source>
        <dbReference type="EMBL" id="GAA4230029.1"/>
    </source>
</evidence>
<dbReference type="InterPro" id="IPR051791">
    <property type="entry name" value="Pra-immunoreactive"/>
</dbReference>
<evidence type="ECO:0000256" key="2">
    <source>
        <dbReference type="ARBA" id="ARBA00022475"/>
    </source>
</evidence>
<gene>
    <name evidence="8" type="ORF">GCM10022254_23840</name>
</gene>